<dbReference type="GO" id="GO:0003700">
    <property type="term" value="F:DNA-binding transcription factor activity"/>
    <property type="evidence" value="ECO:0007669"/>
    <property type="project" value="InterPro"/>
</dbReference>
<dbReference type="STRING" id="91360.SAMN05660330_04332"/>
<evidence type="ECO:0000259" key="4">
    <source>
        <dbReference type="PROSITE" id="PS50949"/>
    </source>
</evidence>
<evidence type="ECO:0000313" key="5">
    <source>
        <dbReference type="EMBL" id="SDP83795.1"/>
    </source>
</evidence>
<protein>
    <submittedName>
        <fullName evidence="5">DNA-binding transcriptional regulator, GntR family</fullName>
    </submittedName>
</protein>
<evidence type="ECO:0000313" key="6">
    <source>
        <dbReference type="Proteomes" id="UP000199073"/>
    </source>
</evidence>
<dbReference type="Pfam" id="PF07729">
    <property type="entry name" value="FCD"/>
    <property type="match status" value="1"/>
</dbReference>
<dbReference type="InterPro" id="IPR011711">
    <property type="entry name" value="GntR_C"/>
</dbReference>
<evidence type="ECO:0000256" key="3">
    <source>
        <dbReference type="ARBA" id="ARBA00023163"/>
    </source>
</evidence>
<dbReference type="SMART" id="SM00345">
    <property type="entry name" value="HTH_GNTR"/>
    <property type="match status" value="1"/>
</dbReference>
<dbReference type="Gene3D" id="1.10.10.10">
    <property type="entry name" value="Winged helix-like DNA-binding domain superfamily/Winged helix DNA-binding domain"/>
    <property type="match status" value="1"/>
</dbReference>
<dbReference type="InterPro" id="IPR008920">
    <property type="entry name" value="TF_FadR/GntR_C"/>
</dbReference>
<dbReference type="PROSITE" id="PS50949">
    <property type="entry name" value="HTH_GNTR"/>
    <property type="match status" value="1"/>
</dbReference>
<dbReference type="Proteomes" id="UP000199073">
    <property type="component" value="Unassembled WGS sequence"/>
</dbReference>
<dbReference type="PANTHER" id="PTHR43537:SF24">
    <property type="entry name" value="GLUCONATE OPERON TRANSCRIPTIONAL REPRESSOR"/>
    <property type="match status" value="1"/>
</dbReference>
<organism evidence="5 6">
    <name type="scientific">Desulforhopalus singaporensis</name>
    <dbReference type="NCBI Taxonomy" id="91360"/>
    <lineage>
        <taxon>Bacteria</taxon>
        <taxon>Pseudomonadati</taxon>
        <taxon>Thermodesulfobacteriota</taxon>
        <taxon>Desulfobulbia</taxon>
        <taxon>Desulfobulbales</taxon>
        <taxon>Desulfocapsaceae</taxon>
        <taxon>Desulforhopalus</taxon>
    </lineage>
</organism>
<dbReference type="GO" id="GO:0003677">
    <property type="term" value="F:DNA binding"/>
    <property type="evidence" value="ECO:0007669"/>
    <property type="project" value="UniProtKB-KW"/>
</dbReference>
<evidence type="ECO:0000256" key="1">
    <source>
        <dbReference type="ARBA" id="ARBA00023015"/>
    </source>
</evidence>
<dbReference type="RefSeq" id="WP_092226278.1">
    <property type="nucleotide sequence ID" value="NZ_FNJI01000079.1"/>
</dbReference>
<accession>A0A1H0VZW2</accession>
<gene>
    <name evidence="5" type="ORF">SAMN05660330_04332</name>
</gene>
<keyword evidence="3" id="KW-0804">Transcription</keyword>
<dbReference type="InterPro" id="IPR036390">
    <property type="entry name" value="WH_DNA-bd_sf"/>
</dbReference>
<dbReference type="SMART" id="SM00895">
    <property type="entry name" value="FCD"/>
    <property type="match status" value="1"/>
</dbReference>
<name>A0A1H0VZW2_9BACT</name>
<dbReference type="OrthoDB" id="5499567at2"/>
<dbReference type="CDD" id="cd07377">
    <property type="entry name" value="WHTH_GntR"/>
    <property type="match status" value="1"/>
</dbReference>
<reference evidence="5 6" key="1">
    <citation type="submission" date="2016-10" db="EMBL/GenBank/DDBJ databases">
        <authorList>
            <person name="de Groot N.N."/>
        </authorList>
    </citation>
    <scope>NUCLEOTIDE SEQUENCE [LARGE SCALE GENOMIC DNA]</scope>
    <source>
        <strain evidence="5 6">DSM 12130</strain>
    </source>
</reference>
<dbReference type="AlphaFoldDB" id="A0A1H0VZW2"/>
<sequence length="218" mass="24990">MVPTNLDGASLAERISQTLTKDILNRSLRGGDRLVETELQNHFGVSRSPLREAFRDLKKKGLVEIRPRRGTFVKNINRKDINEHYPVLAALEGLAAREAHGLMTKKHKNDLANHFEGMHDAAHNGDVELFLKKHDWFHLVYITASGNQLLIDMIQDMRLRGTILRYFYKYTHAYCKQSLDIHSRILSALGNPDEDPNDVGRLIRSHIEDMLVMKGWAL</sequence>
<dbReference type="SUPFAM" id="SSF46785">
    <property type="entry name" value="Winged helix' DNA-binding domain"/>
    <property type="match status" value="1"/>
</dbReference>
<feature type="domain" description="HTH gntR-type" evidence="4">
    <location>
        <begin position="9"/>
        <end position="76"/>
    </location>
</feature>
<dbReference type="InterPro" id="IPR036388">
    <property type="entry name" value="WH-like_DNA-bd_sf"/>
</dbReference>
<proteinExistence type="predicted"/>
<dbReference type="Pfam" id="PF00392">
    <property type="entry name" value="GntR"/>
    <property type="match status" value="1"/>
</dbReference>
<dbReference type="EMBL" id="FNJI01000079">
    <property type="protein sequence ID" value="SDP83795.1"/>
    <property type="molecule type" value="Genomic_DNA"/>
</dbReference>
<evidence type="ECO:0000256" key="2">
    <source>
        <dbReference type="ARBA" id="ARBA00023125"/>
    </source>
</evidence>
<dbReference type="Gene3D" id="1.20.120.530">
    <property type="entry name" value="GntR ligand-binding domain-like"/>
    <property type="match status" value="1"/>
</dbReference>
<dbReference type="SUPFAM" id="SSF48008">
    <property type="entry name" value="GntR ligand-binding domain-like"/>
    <property type="match status" value="1"/>
</dbReference>
<dbReference type="PANTHER" id="PTHR43537">
    <property type="entry name" value="TRANSCRIPTIONAL REGULATOR, GNTR FAMILY"/>
    <property type="match status" value="1"/>
</dbReference>
<keyword evidence="6" id="KW-1185">Reference proteome</keyword>
<keyword evidence="1" id="KW-0805">Transcription regulation</keyword>
<keyword evidence="2 5" id="KW-0238">DNA-binding</keyword>
<dbReference type="InterPro" id="IPR000524">
    <property type="entry name" value="Tscrpt_reg_HTH_GntR"/>
</dbReference>